<keyword evidence="7" id="KW-1185">Reference proteome</keyword>
<feature type="binding site" evidence="3">
    <location>
        <position position="76"/>
    </location>
    <ligand>
        <name>Cu cation</name>
        <dbReference type="ChEBI" id="CHEBI:23378"/>
    </ligand>
</feature>
<feature type="disulfide bond" description="Redox-active" evidence="4">
    <location>
        <begin position="76"/>
        <end position="80"/>
    </location>
</feature>
<evidence type="ECO:0000256" key="3">
    <source>
        <dbReference type="PIRSR" id="PIRSR603782-1"/>
    </source>
</evidence>
<keyword evidence="2 3" id="KW-0186">Copper</keyword>
<proteinExistence type="inferred from homology"/>
<dbReference type="STRING" id="51670.SAMN04488557_0029"/>
<dbReference type="EMBL" id="FPCH01000001">
    <property type="protein sequence ID" value="SFV25691.1"/>
    <property type="molecule type" value="Genomic_DNA"/>
</dbReference>
<dbReference type="PROSITE" id="PS51352">
    <property type="entry name" value="THIOREDOXIN_2"/>
    <property type="match status" value="1"/>
</dbReference>
<dbReference type="OrthoDB" id="9790194at2"/>
<evidence type="ECO:0000313" key="6">
    <source>
        <dbReference type="EMBL" id="SFV25691.1"/>
    </source>
</evidence>
<feature type="binding site" evidence="3">
    <location>
        <position position="80"/>
    </location>
    <ligand>
        <name>Cu cation</name>
        <dbReference type="ChEBI" id="CHEBI:23378"/>
    </ligand>
</feature>
<gene>
    <name evidence="6" type="ORF">SAMN04488557_0029</name>
</gene>
<evidence type="ECO:0000256" key="4">
    <source>
        <dbReference type="PIRSR" id="PIRSR603782-2"/>
    </source>
</evidence>
<dbReference type="Proteomes" id="UP000199423">
    <property type="component" value="Unassembled WGS sequence"/>
</dbReference>
<dbReference type="InterPro" id="IPR036249">
    <property type="entry name" value="Thioredoxin-like_sf"/>
</dbReference>
<sequence length="203" mass="21750">MNRTTIGMVFAGLLTGAALGFIALKVPAPTVNGEAQVTGKPAVGGPFSLIDQAGKRVTDKDFLGRYMLVFFGFTNCPDICPAGLQVMSAALDKLGHRADDIVPVLITLDPAEDTPEKLATYVKSFHPRLVGLTGSDSDVAAAAKAYRVFYQKVPDDKDPSRYSIDHSAIFYLMDKDGTLLAPIPHTNDVDQLALAIDKAILKQ</sequence>
<dbReference type="InterPro" id="IPR003782">
    <property type="entry name" value="SCO1/SenC"/>
</dbReference>
<comment type="similarity">
    <text evidence="1">Belongs to the SCO1/2 family.</text>
</comment>
<dbReference type="CDD" id="cd02968">
    <property type="entry name" value="SCO"/>
    <property type="match status" value="1"/>
</dbReference>
<protein>
    <submittedName>
        <fullName evidence="6">Protein SCO1/2</fullName>
    </submittedName>
</protein>
<evidence type="ECO:0000256" key="2">
    <source>
        <dbReference type="ARBA" id="ARBA00023008"/>
    </source>
</evidence>
<name>A0A1I7MTG6_9HYPH</name>
<dbReference type="FunFam" id="3.40.30.10:FF:000013">
    <property type="entry name" value="Blast:Protein SCO1 homolog, mitochondrial"/>
    <property type="match status" value="1"/>
</dbReference>
<accession>A0A1I7MTG6</accession>
<evidence type="ECO:0000256" key="1">
    <source>
        <dbReference type="ARBA" id="ARBA00010996"/>
    </source>
</evidence>
<keyword evidence="4" id="KW-1015">Disulfide bond</keyword>
<feature type="domain" description="Thioredoxin" evidence="5">
    <location>
        <begin position="17"/>
        <end position="201"/>
    </location>
</feature>
<dbReference type="Gene3D" id="3.40.30.10">
    <property type="entry name" value="Glutaredoxin"/>
    <property type="match status" value="1"/>
</dbReference>
<organism evidence="6 7">
    <name type="scientific">Hyphomicrobium facile</name>
    <dbReference type="NCBI Taxonomy" id="51670"/>
    <lineage>
        <taxon>Bacteria</taxon>
        <taxon>Pseudomonadati</taxon>
        <taxon>Pseudomonadota</taxon>
        <taxon>Alphaproteobacteria</taxon>
        <taxon>Hyphomicrobiales</taxon>
        <taxon>Hyphomicrobiaceae</taxon>
        <taxon>Hyphomicrobium</taxon>
    </lineage>
</organism>
<evidence type="ECO:0000259" key="5">
    <source>
        <dbReference type="PROSITE" id="PS51352"/>
    </source>
</evidence>
<dbReference type="GO" id="GO:0046872">
    <property type="term" value="F:metal ion binding"/>
    <property type="evidence" value="ECO:0007669"/>
    <property type="project" value="UniProtKB-KW"/>
</dbReference>
<feature type="binding site" evidence="3">
    <location>
        <position position="166"/>
    </location>
    <ligand>
        <name>Cu cation</name>
        <dbReference type="ChEBI" id="CHEBI:23378"/>
    </ligand>
</feature>
<dbReference type="InterPro" id="IPR013766">
    <property type="entry name" value="Thioredoxin_domain"/>
</dbReference>
<dbReference type="Pfam" id="PF02630">
    <property type="entry name" value="SCO1-SenC"/>
    <property type="match status" value="1"/>
</dbReference>
<dbReference type="PANTHER" id="PTHR12151:SF25">
    <property type="entry name" value="LINALOOL DEHYDRATASE_ISOMERASE DOMAIN-CONTAINING PROTEIN"/>
    <property type="match status" value="1"/>
</dbReference>
<dbReference type="PANTHER" id="PTHR12151">
    <property type="entry name" value="ELECTRON TRANSPORT PROTIN SCO1/SENC FAMILY MEMBER"/>
    <property type="match status" value="1"/>
</dbReference>
<evidence type="ECO:0000313" key="7">
    <source>
        <dbReference type="Proteomes" id="UP000199423"/>
    </source>
</evidence>
<reference evidence="7" key="1">
    <citation type="submission" date="2016-10" db="EMBL/GenBank/DDBJ databases">
        <authorList>
            <person name="Varghese N."/>
            <person name="Submissions S."/>
        </authorList>
    </citation>
    <scope>NUCLEOTIDE SEQUENCE [LARGE SCALE GENOMIC DNA]</scope>
    <source>
        <strain evidence="7">DSM 1565</strain>
    </source>
</reference>
<keyword evidence="3" id="KW-0479">Metal-binding</keyword>
<dbReference type="AlphaFoldDB" id="A0A1I7MTG6"/>
<dbReference type="RefSeq" id="WP_092862507.1">
    <property type="nucleotide sequence ID" value="NZ_FPCH01000001.1"/>
</dbReference>
<dbReference type="SUPFAM" id="SSF52833">
    <property type="entry name" value="Thioredoxin-like"/>
    <property type="match status" value="1"/>
</dbReference>